<dbReference type="AlphaFoldDB" id="A0A4R6UU56"/>
<dbReference type="Pfam" id="PF13442">
    <property type="entry name" value="Cytochrome_CBB3"/>
    <property type="match status" value="1"/>
</dbReference>
<accession>A0A4R6UU56</accession>
<evidence type="ECO:0000256" key="4">
    <source>
        <dbReference type="PROSITE-ProRule" id="PRU00433"/>
    </source>
</evidence>
<dbReference type="InterPro" id="IPR011042">
    <property type="entry name" value="6-blade_b-propeller_TolB-like"/>
</dbReference>
<dbReference type="OrthoDB" id="9770043at2"/>
<feature type="domain" description="Cytochrome c" evidence="6">
    <location>
        <begin position="22"/>
        <end position="105"/>
    </location>
</feature>
<evidence type="ECO:0000313" key="8">
    <source>
        <dbReference type="Proteomes" id="UP000295375"/>
    </source>
</evidence>
<dbReference type="PANTHER" id="PTHR19328:SF75">
    <property type="entry name" value="ALDOSE SUGAR DEHYDROGENASE YLII"/>
    <property type="match status" value="1"/>
</dbReference>
<keyword evidence="3 4" id="KW-0408">Iron</keyword>
<evidence type="ECO:0000256" key="3">
    <source>
        <dbReference type="ARBA" id="ARBA00023004"/>
    </source>
</evidence>
<dbReference type="Gene3D" id="2.120.10.30">
    <property type="entry name" value="TolB, C-terminal domain"/>
    <property type="match status" value="1"/>
</dbReference>
<dbReference type="GO" id="GO:0046872">
    <property type="term" value="F:metal ion binding"/>
    <property type="evidence" value="ECO:0007669"/>
    <property type="project" value="UniProtKB-KW"/>
</dbReference>
<name>A0A4R6UU56_9GAMM</name>
<feature type="signal peptide" evidence="5">
    <location>
        <begin position="1"/>
        <end position="22"/>
    </location>
</feature>
<dbReference type="SUPFAM" id="SSF46626">
    <property type="entry name" value="Cytochrome c"/>
    <property type="match status" value="1"/>
</dbReference>
<protein>
    <submittedName>
        <fullName evidence="7">Glucose/arabinose dehydrogenase</fullName>
    </submittedName>
</protein>
<dbReference type="Gene3D" id="1.10.760.10">
    <property type="entry name" value="Cytochrome c-like domain"/>
    <property type="match status" value="1"/>
</dbReference>
<comment type="caution">
    <text evidence="7">The sequence shown here is derived from an EMBL/GenBank/DDBJ whole genome shotgun (WGS) entry which is preliminary data.</text>
</comment>
<dbReference type="InterPro" id="IPR036909">
    <property type="entry name" value="Cyt_c-like_dom_sf"/>
</dbReference>
<feature type="chain" id="PRO_5020915266" evidence="5">
    <location>
        <begin position="23"/>
        <end position="474"/>
    </location>
</feature>
<keyword evidence="2 4" id="KW-0479">Metal-binding</keyword>
<proteinExistence type="predicted"/>
<dbReference type="SUPFAM" id="SSF50952">
    <property type="entry name" value="Soluble quinoprotein glucose dehydrogenase"/>
    <property type="match status" value="1"/>
</dbReference>
<dbReference type="RefSeq" id="WP_133588415.1">
    <property type="nucleotide sequence ID" value="NZ_CP037953.1"/>
</dbReference>
<dbReference type="InterPro" id="IPR011041">
    <property type="entry name" value="Quinoprot_gluc/sorb_DH_b-prop"/>
</dbReference>
<dbReference type="Pfam" id="PF07995">
    <property type="entry name" value="GSDH"/>
    <property type="match status" value="1"/>
</dbReference>
<sequence length="474" mass="52538">MPITFSRLLVSIIACSALSATAASRIGTGAVQELYEQKCGACHGMKMESGIGGSLVDDTWKHGSSDEAIANVIRNGVPGTEMIAFKEQLSEEQIRALVILIRERQQMTEPTPTSSDDVINAGDLRLQLQPLMTSDSLLWGMTVLPDQSMLVTQRSGKLWHYHNGNKQSISGVPEVWHQGQGGLLDVAAHPDYANNGWIYLAFSETSGKKNDQGRQVGATKIIRAKLKNNALVEQQTIFSVPLNEQVNRGWHFGCRLVLVDGYLFFGIGDAGFPENAQKLDNVNGKIHRLHDDGRVPSDNPFVNNKEAIKSIWTYGNRNPQGLTYDVQRKILWEAEHGPRGGDEINVIEKGKNYGWPTITYGINYDGTPITDKTAAPGMEQPKHYWTPSIAVSNIDIYRGDVFKSWQGKMLVSSLAAQELRVLDINAEKITGDTLIFNDRGRIRDVQVGRNGEVFLLINNEQEQSFGLYSLKSIK</sequence>
<keyword evidence="5" id="KW-0732">Signal</keyword>
<organism evidence="7 8">
    <name type="scientific">Permianibacter aggregans</name>
    <dbReference type="NCBI Taxonomy" id="1510150"/>
    <lineage>
        <taxon>Bacteria</taxon>
        <taxon>Pseudomonadati</taxon>
        <taxon>Pseudomonadota</taxon>
        <taxon>Gammaproteobacteria</taxon>
        <taxon>Pseudomonadales</taxon>
        <taxon>Pseudomonadaceae</taxon>
        <taxon>Permianibacter</taxon>
    </lineage>
</organism>
<dbReference type="GO" id="GO:0020037">
    <property type="term" value="F:heme binding"/>
    <property type="evidence" value="ECO:0007669"/>
    <property type="project" value="InterPro"/>
</dbReference>
<dbReference type="PROSITE" id="PS51007">
    <property type="entry name" value="CYTC"/>
    <property type="match status" value="1"/>
</dbReference>
<dbReference type="Proteomes" id="UP000295375">
    <property type="component" value="Unassembled WGS sequence"/>
</dbReference>
<dbReference type="GO" id="GO:0009055">
    <property type="term" value="F:electron transfer activity"/>
    <property type="evidence" value="ECO:0007669"/>
    <property type="project" value="InterPro"/>
</dbReference>
<dbReference type="InterPro" id="IPR012938">
    <property type="entry name" value="Glc/Sorbosone_DH"/>
</dbReference>
<evidence type="ECO:0000259" key="6">
    <source>
        <dbReference type="PROSITE" id="PS51007"/>
    </source>
</evidence>
<dbReference type="PANTHER" id="PTHR19328">
    <property type="entry name" value="HEDGEHOG-INTERACTING PROTEIN"/>
    <property type="match status" value="1"/>
</dbReference>
<evidence type="ECO:0000256" key="1">
    <source>
        <dbReference type="ARBA" id="ARBA00022617"/>
    </source>
</evidence>
<dbReference type="EMBL" id="SNYM01000003">
    <property type="protein sequence ID" value="TDQ49796.1"/>
    <property type="molecule type" value="Genomic_DNA"/>
</dbReference>
<evidence type="ECO:0000256" key="2">
    <source>
        <dbReference type="ARBA" id="ARBA00022723"/>
    </source>
</evidence>
<evidence type="ECO:0000313" key="7">
    <source>
        <dbReference type="EMBL" id="TDQ49796.1"/>
    </source>
</evidence>
<reference evidence="7 8" key="1">
    <citation type="submission" date="2019-03" db="EMBL/GenBank/DDBJ databases">
        <title>Genomic Encyclopedia of Type Strains, Phase IV (KMG-IV): sequencing the most valuable type-strain genomes for metagenomic binning, comparative biology and taxonomic classification.</title>
        <authorList>
            <person name="Goeker M."/>
        </authorList>
    </citation>
    <scope>NUCLEOTIDE SEQUENCE [LARGE SCALE GENOMIC DNA]</scope>
    <source>
        <strain evidence="7 8">DSM 103792</strain>
    </source>
</reference>
<dbReference type="InterPro" id="IPR009056">
    <property type="entry name" value="Cyt_c-like_dom"/>
</dbReference>
<gene>
    <name evidence="7" type="ORF">EV696_103166</name>
</gene>
<evidence type="ECO:0000256" key="5">
    <source>
        <dbReference type="SAM" id="SignalP"/>
    </source>
</evidence>
<keyword evidence="1 4" id="KW-0349">Heme</keyword>
<keyword evidence="8" id="KW-1185">Reference proteome</keyword>